<reference evidence="3 4" key="1">
    <citation type="submission" date="2015-04" db="EMBL/GenBank/DDBJ databases">
        <authorList>
            <person name="Syromyatnikov M.Y."/>
            <person name="Popov V.N."/>
        </authorList>
    </citation>
    <scope>NUCLEOTIDE SEQUENCE [LARGE SCALE GENOMIC DNA]</scope>
    <source>
        <strain evidence="3">WF-38-12</strain>
    </source>
</reference>
<sequence>MFDSAIASVVSGREAWLRRVICVGLHLMLLQSLTQCVCVLYLYGTQKVDESMTPSLVIGLIASFLTVPFVILHTILSWQYRKIPGLNIPRNALHIACSHLPRVMIVMWLAAAVAGLVIVSKQASCLTADLSHSFWQAGTGCQIHRGLVIISILSLFTASTLFCCLQVSKRPYDASLLSIGAPQIPARDGSIFSDSSWESEALKHEIFYLCRHPDAGPGNGELYWSPNDSSLLEAPVRPPSIRYSGPTRARPQVHVNTRANSVRPSISTSPTDTSPRISPLDEVDRSSSFRKNIPLLFRKKSLTSSLQPGTEAASTKPSAPVLPDIAESPTKPSHIRQKSSVSSQKFLPKSWTGSEPLSDDPQIRALASPPLISLSSDSSLSSSGISRKGTDSILPFPIKPTGEVNDENDSKENEAQGAIAQLTEPKDSQVLPPVPLVVRRSQPSSEMLKSMSIHHPHHPHYVPSPPVGRKPSQNFAGQSSQRNHMGKLTSRRNASGFPPGHHPNTRNPLPRFPSVLKANTVVITTTMPSMLGRDSQCPLYGQHIRADSIQMTAEGLIPHEPYHQFLAARTLPQYIQEHDALEARHTGGFRIQKA</sequence>
<keyword evidence="4" id="KW-1185">Reference proteome</keyword>
<feature type="transmembrane region" description="Helical" evidence="2">
    <location>
        <begin position="99"/>
        <end position="123"/>
    </location>
</feature>
<evidence type="ECO:0000313" key="3">
    <source>
        <dbReference type="EMBL" id="CRG87321.1"/>
    </source>
</evidence>
<gene>
    <name evidence="3" type="ORF">PISL3812_04338</name>
</gene>
<feature type="compositionally biased region" description="Polar residues" evidence="1">
    <location>
        <begin position="471"/>
        <end position="483"/>
    </location>
</feature>
<proteinExistence type="predicted"/>
<organism evidence="3 4">
    <name type="scientific">Talaromyces islandicus</name>
    <name type="common">Penicillium islandicum</name>
    <dbReference type="NCBI Taxonomy" id="28573"/>
    <lineage>
        <taxon>Eukaryota</taxon>
        <taxon>Fungi</taxon>
        <taxon>Dikarya</taxon>
        <taxon>Ascomycota</taxon>
        <taxon>Pezizomycotina</taxon>
        <taxon>Eurotiomycetes</taxon>
        <taxon>Eurotiomycetidae</taxon>
        <taxon>Eurotiales</taxon>
        <taxon>Trichocomaceae</taxon>
        <taxon>Talaromyces</taxon>
        <taxon>Talaromyces sect. Islandici</taxon>
    </lineage>
</organism>
<feature type="region of interest" description="Disordered" evidence="1">
    <location>
        <begin position="240"/>
        <end position="285"/>
    </location>
</feature>
<dbReference type="AlphaFoldDB" id="A0A0U1LXC2"/>
<feature type="region of interest" description="Disordered" evidence="1">
    <location>
        <begin position="304"/>
        <end position="414"/>
    </location>
</feature>
<feature type="transmembrane region" description="Helical" evidence="2">
    <location>
        <begin position="56"/>
        <end position="78"/>
    </location>
</feature>
<dbReference type="STRING" id="28573.A0A0U1LXC2"/>
<evidence type="ECO:0000313" key="4">
    <source>
        <dbReference type="Proteomes" id="UP000054383"/>
    </source>
</evidence>
<evidence type="ECO:0000256" key="2">
    <source>
        <dbReference type="SAM" id="Phobius"/>
    </source>
</evidence>
<accession>A0A0U1LXC2</accession>
<feature type="compositionally biased region" description="Low complexity" evidence="1">
    <location>
        <begin position="365"/>
        <end position="386"/>
    </location>
</feature>
<name>A0A0U1LXC2_TALIS</name>
<protein>
    <submittedName>
        <fullName evidence="3">Uncharacterized protein</fullName>
    </submittedName>
</protein>
<feature type="compositionally biased region" description="Low complexity" evidence="1">
    <location>
        <begin position="263"/>
        <end position="278"/>
    </location>
</feature>
<dbReference type="OrthoDB" id="4226885at2759"/>
<feature type="compositionally biased region" description="Polar residues" evidence="1">
    <location>
        <begin position="338"/>
        <end position="355"/>
    </location>
</feature>
<feature type="transmembrane region" description="Helical" evidence="2">
    <location>
        <begin position="20"/>
        <end position="44"/>
    </location>
</feature>
<dbReference type="EMBL" id="CVMT01000003">
    <property type="protein sequence ID" value="CRG87321.1"/>
    <property type="molecule type" value="Genomic_DNA"/>
</dbReference>
<dbReference type="Proteomes" id="UP000054383">
    <property type="component" value="Unassembled WGS sequence"/>
</dbReference>
<feature type="compositionally biased region" description="Polar residues" evidence="1">
    <location>
        <begin position="304"/>
        <end position="317"/>
    </location>
</feature>
<feature type="region of interest" description="Disordered" evidence="1">
    <location>
        <begin position="454"/>
        <end position="512"/>
    </location>
</feature>
<keyword evidence="2" id="KW-0812">Transmembrane</keyword>
<keyword evidence="2" id="KW-1133">Transmembrane helix</keyword>
<evidence type="ECO:0000256" key="1">
    <source>
        <dbReference type="SAM" id="MobiDB-lite"/>
    </source>
</evidence>
<keyword evidence="2" id="KW-0472">Membrane</keyword>